<dbReference type="Gene3D" id="2.170.130.10">
    <property type="entry name" value="TonB-dependent receptor, plug domain"/>
    <property type="match status" value="1"/>
</dbReference>
<keyword evidence="7 10" id="KW-0472">Membrane</keyword>
<dbReference type="CDD" id="cd01347">
    <property type="entry name" value="ligand_gated_channel"/>
    <property type="match status" value="1"/>
</dbReference>
<evidence type="ECO:0000256" key="10">
    <source>
        <dbReference type="PROSITE-ProRule" id="PRU01360"/>
    </source>
</evidence>
<organism evidence="15 16">
    <name type="scientific">Archangium minus</name>
    <dbReference type="NCBI Taxonomy" id="83450"/>
    <lineage>
        <taxon>Bacteria</taxon>
        <taxon>Pseudomonadati</taxon>
        <taxon>Myxococcota</taxon>
        <taxon>Myxococcia</taxon>
        <taxon>Myxococcales</taxon>
        <taxon>Cystobacterineae</taxon>
        <taxon>Archangiaceae</taxon>
        <taxon>Archangium</taxon>
    </lineage>
</organism>
<keyword evidence="9 10" id="KW-0998">Cell outer membrane</keyword>
<evidence type="ECO:0000259" key="13">
    <source>
        <dbReference type="Pfam" id="PF00593"/>
    </source>
</evidence>
<dbReference type="RefSeq" id="WP_395811831.1">
    <property type="nucleotide sequence ID" value="NZ_CP043494.1"/>
</dbReference>
<evidence type="ECO:0000259" key="14">
    <source>
        <dbReference type="Pfam" id="PF07715"/>
    </source>
</evidence>
<feature type="compositionally biased region" description="Polar residues" evidence="12">
    <location>
        <begin position="1"/>
        <end position="16"/>
    </location>
</feature>
<sequence>MSSTKASRTGIRSTKGVSGGVRGALWPWGQTAVGLASALAASGALAQEATPPADAPRAEQSAPASQPSPEGAQDKFVLPTVQVQEEAESYNTPESTLTRLPKPLVDTPQTVTVVPETIIEEQRATTVREALRNVSGITVSAGEGGRQGDIFILRGFSAQTDTFRDGVRDLGWFTRDTFNLGGVEVFFGPSAVLFGRGSTGGAVNLVTKRPTKRSTREVSLTGGTAPWGRLDLDVNQVLSEDVQLRINAAGQLAQTAGRDGAEQNRAAVTPAARIALGQNTTLDLDYLYQREEGIPDHGQPYFNGYPLTNSLGVPRDTFYGVAGSDTLRVNAHVATGRIQHRFGGDTVLTNTLRFGSVDRFARPTSPRGLSPATAPVTVGRERYELETDNANLINQTDFRGVFQTGILRHTANAGLELSWETRNQYRSNLRAVDLSTGPNLPADLFEPEPSPDLSPLTRVFSTSNESRQWNIGAYASEQLEISRYVELLGSARFDVFDTDYTSENAARQVTRLENQDAFFNWRAGVVVHPLEKTSLYAMYGTSANPSAEAGTIATGTESLEPERNVIYEVGAKADLLEERLGLTAAVFRIDKTNARVPNTDPEGPPQILEGAQRVQGFNVGIAGTLTQRWRVLANYTHMDSEIRAHTNDYLEGQPLPNTPKRSLSLWTTVNPLDNLTFGGGAVYQDVTTVNNPTAANVAFNKVPNFWRFDAFASYAWGKLDLQLNVNNITNELYYDQYYGGHAVPAEARSASLTARYRF</sequence>
<dbReference type="InterPro" id="IPR010105">
    <property type="entry name" value="TonB_sidphr_rcpt"/>
</dbReference>
<comment type="similarity">
    <text evidence="2 10 11">Belongs to the TonB-dependent receptor family.</text>
</comment>
<evidence type="ECO:0000256" key="11">
    <source>
        <dbReference type="RuleBase" id="RU003357"/>
    </source>
</evidence>
<evidence type="ECO:0000256" key="8">
    <source>
        <dbReference type="ARBA" id="ARBA00023170"/>
    </source>
</evidence>
<keyword evidence="6 11" id="KW-0798">TonB box</keyword>
<evidence type="ECO:0000256" key="2">
    <source>
        <dbReference type="ARBA" id="ARBA00009810"/>
    </source>
</evidence>
<accession>A0ABY9X848</accession>
<protein>
    <submittedName>
        <fullName evidence="15">TonB-dependent siderophore receptor</fullName>
    </submittedName>
</protein>
<evidence type="ECO:0000256" key="3">
    <source>
        <dbReference type="ARBA" id="ARBA00022448"/>
    </source>
</evidence>
<feature type="domain" description="TonB-dependent receptor plug" evidence="14">
    <location>
        <begin position="104"/>
        <end position="202"/>
    </location>
</feature>
<evidence type="ECO:0000256" key="6">
    <source>
        <dbReference type="ARBA" id="ARBA00023077"/>
    </source>
</evidence>
<dbReference type="EMBL" id="CP043494">
    <property type="protein sequence ID" value="WNG51563.1"/>
    <property type="molecule type" value="Genomic_DNA"/>
</dbReference>
<keyword evidence="8 15" id="KW-0675">Receptor</keyword>
<dbReference type="PANTHER" id="PTHR32552">
    <property type="entry name" value="FERRICHROME IRON RECEPTOR-RELATED"/>
    <property type="match status" value="1"/>
</dbReference>
<evidence type="ECO:0000256" key="9">
    <source>
        <dbReference type="ARBA" id="ARBA00023237"/>
    </source>
</evidence>
<feature type="region of interest" description="Disordered" evidence="12">
    <location>
        <begin position="1"/>
        <end position="23"/>
    </location>
</feature>
<evidence type="ECO:0000256" key="7">
    <source>
        <dbReference type="ARBA" id="ARBA00023136"/>
    </source>
</evidence>
<keyword evidence="4 10" id="KW-1134">Transmembrane beta strand</keyword>
<dbReference type="InterPro" id="IPR039426">
    <property type="entry name" value="TonB-dep_rcpt-like"/>
</dbReference>
<dbReference type="NCBIfam" id="TIGR01783">
    <property type="entry name" value="TonB-siderophor"/>
    <property type="match status" value="1"/>
</dbReference>
<proteinExistence type="inferred from homology"/>
<feature type="region of interest" description="Disordered" evidence="12">
    <location>
        <begin position="43"/>
        <end position="73"/>
    </location>
</feature>
<dbReference type="InterPro" id="IPR036942">
    <property type="entry name" value="Beta-barrel_TonB_sf"/>
</dbReference>
<keyword evidence="5 10" id="KW-0812">Transmembrane</keyword>
<gene>
    <name evidence="15" type="ORF">F0U60_51100</name>
</gene>
<keyword evidence="16" id="KW-1185">Reference proteome</keyword>
<dbReference type="InterPro" id="IPR037066">
    <property type="entry name" value="Plug_dom_sf"/>
</dbReference>
<dbReference type="Pfam" id="PF07715">
    <property type="entry name" value="Plug"/>
    <property type="match status" value="1"/>
</dbReference>
<keyword evidence="3 10" id="KW-0813">Transport</keyword>
<dbReference type="Gene3D" id="2.40.170.20">
    <property type="entry name" value="TonB-dependent receptor, beta-barrel domain"/>
    <property type="match status" value="1"/>
</dbReference>
<dbReference type="InterPro" id="IPR012910">
    <property type="entry name" value="Plug_dom"/>
</dbReference>
<reference evidence="15 16" key="1">
    <citation type="submission" date="2019-08" db="EMBL/GenBank/DDBJ databases">
        <title>Archangium and Cystobacter genomes.</title>
        <authorList>
            <person name="Chen I.-C.K."/>
            <person name="Wielgoss S."/>
        </authorList>
    </citation>
    <scope>NUCLEOTIDE SEQUENCE [LARGE SCALE GENOMIC DNA]</scope>
    <source>
        <strain evidence="15 16">Cbm 6</strain>
    </source>
</reference>
<evidence type="ECO:0000256" key="12">
    <source>
        <dbReference type="SAM" id="MobiDB-lite"/>
    </source>
</evidence>
<dbReference type="Pfam" id="PF00593">
    <property type="entry name" value="TonB_dep_Rec_b-barrel"/>
    <property type="match status" value="1"/>
</dbReference>
<dbReference type="Proteomes" id="UP001611383">
    <property type="component" value="Chromosome"/>
</dbReference>
<feature type="domain" description="TonB-dependent receptor-like beta-barrel" evidence="13">
    <location>
        <begin position="275"/>
        <end position="728"/>
    </location>
</feature>
<dbReference type="PROSITE" id="PS52016">
    <property type="entry name" value="TONB_DEPENDENT_REC_3"/>
    <property type="match status" value="1"/>
</dbReference>
<dbReference type="PANTHER" id="PTHR32552:SF83">
    <property type="entry name" value="BLR3904 PROTEIN"/>
    <property type="match status" value="1"/>
</dbReference>
<comment type="subcellular location">
    <subcellularLocation>
        <location evidence="1 10">Cell outer membrane</location>
        <topology evidence="1 10">Multi-pass membrane protein</topology>
    </subcellularLocation>
</comment>
<dbReference type="SUPFAM" id="SSF56935">
    <property type="entry name" value="Porins"/>
    <property type="match status" value="1"/>
</dbReference>
<dbReference type="InterPro" id="IPR000531">
    <property type="entry name" value="Beta-barrel_TonB"/>
</dbReference>
<evidence type="ECO:0000256" key="4">
    <source>
        <dbReference type="ARBA" id="ARBA00022452"/>
    </source>
</evidence>
<evidence type="ECO:0000313" key="15">
    <source>
        <dbReference type="EMBL" id="WNG51563.1"/>
    </source>
</evidence>
<evidence type="ECO:0000256" key="5">
    <source>
        <dbReference type="ARBA" id="ARBA00022692"/>
    </source>
</evidence>
<name>A0ABY9X848_9BACT</name>
<evidence type="ECO:0000313" key="16">
    <source>
        <dbReference type="Proteomes" id="UP001611383"/>
    </source>
</evidence>
<evidence type="ECO:0000256" key="1">
    <source>
        <dbReference type="ARBA" id="ARBA00004571"/>
    </source>
</evidence>